<comment type="caution">
    <text evidence="1">The sequence shown here is derived from an EMBL/GenBank/DDBJ whole genome shotgun (WGS) entry which is preliminary data.</text>
</comment>
<evidence type="ECO:0000313" key="2">
    <source>
        <dbReference type="Proteomes" id="UP000050525"/>
    </source>
</evidence>
<dbReference type="EMBL" id="AKHW03006964">
    <property type="protein sequence ID" value="KYO17572.1"/>
    <property type="molecule type" value="Genomic_DNA"/>
</dbReference>
<protein>
    <submittedName>
        <fullName evidence="1">Uncharacterized protein</fullName>
    </submittedName>
</protein>
<name>A0A151LZB0_ALLMI</name>
<accession>A0A151LZB0</accession>
<evidence type="ECO:0000313" key="1">
    <source>
        <dbReference type="EMBL" id="KYO17572.1"/>
    </source>
</evidence>
<organism evidence="1 2">
    <name type="scientific">Alligator mississippiensis</name>
    <name type="common">American alligator</name>
    <dbReference type="NCBI Taxonomy" id="8496"/>
    <lineage>
        <taxon>Eukaryota</taxon>
        <taxon>Metazoa</taxon>
        <taxon>Chordata</taxon>
        <taxon>Craniata</taxon>
        <taxon>Vertebrata</taxon>
        <taxon>Euteleostomi</taxon>
        <taxon>Archelosauria</taxon>
        <taxon>Archosauria</taxon>
        <taxon>Crocodylia</taxon>
        <taxon>Alligatoridae</taxon>
        <taxon>Alligatorinae</taxon>
        <taxon>Alligator</taxon>
    </lineage>
</organism>
<gene>
    <name evidence="1" type="ORF">Y1Q_0000317</name>
</gene>
<dbReference type="Proteomes" id="UP000050525">
    <property type="component" value="Unassembled WGS sequence"/>
</dbReference>
<sequence length="113" mass="13206">MCYLYMKLAICIKKNYTAPFMKRYKFTAGKKIRKYRNNSIFVDKRNKPSFWSCYGGLNVLHLQQWEEGVGFSILPFKGLIQRHRGEGRSSVILDGKALLDQSGLFLEPFIYLN</sequence>
<reference evidence="1 2" key="1">
    <citation type="journal article" date="2012" name="Genome Biol.">
        <title>Sequencing three crocodilian genomes to illuminate the evolution of archosaurs and amniotes.</title>
        <authorList>
            <person name="St John J.A."/>
            <person name="Braun E.L."/>
            <person name="Isberg S.R."/>
            <person name="Miles L.G."/>
            <person name="Chong A.Y."/>
            <person name="Gongora J."/>
            <person name="Dalzell P."/>
            <person name="Moran C."/>
            <person name="Bed'hom B."/>
            <person name="Abzhanov A."/>
            <person name="Burgess S.C."/>
            <person name="Cooksey A.M."/>
            <person name="Castoe T.A."/>
            <person name="Crawford N.G."/>
            <person name="Densmore L.D."/>
            <person name="Drew J.C."/>
            <person name="Edwards S.V."/>
            <person name="Faircloth B.C."/>
            <person name="Fujita M.K."/>
            <person name="Greenwold M.J."/>
            <person name="Hoffmann F.G."/>
            <person name="Howard J.M."/>
            <person name="Iguchi T."/>
            <person name="Janes D.E."/>
            <person name="Khan S.Y."/>
            <person name="Kohno S."/>
            <person name="de Koning A.J."/>
            <person name="Lance S.L."/>
            <person name="McCarthy F.M."/>
            <person name="McCormack J.E."/>
            <person name="Merchant M.E."/>
            <person name="Peterson D.G."/>
            <person name="Pollock D.D."/>
            <person name="Pourmand N."/>
            <person name="Raney B.J."/>
            <person name="Roessler K.A."/>
            <person name="Sanford J.R."/>
            <person name="Sawyer R.H."/>
            <person name="Schmidt C.J."/>
            <person name="Triplett E.W."/>
            <person name="Tuberville T.D."/>
            <person name="Venegas-Anaya M."/>
            <person name="Howard J.T."/>
            <person name="Jarvis E.D."/>
            <person name="Guillette L.J.Jr."/>
            <person name="Glenn T.C."/>
            <person name="Green R.E."/>
            <person name="Ray D.A."/>
        </authorList>
    </citation>
    <scope>NUCLEOTIDE SEQUENCE [LARGE SCALE GENOMIC DNA]</scope>
    <source>
        <strain evidence="1">KSC_2009_1</strain>
    </source>
</reference>
<proteinExistence type="predicted"/>
<dbReference type="AlphaFoldDB" id="A0A151LZB0"/>
<keyword evidence="2" id="KW-1185">Reference proteome</keyword>